<dbReference type="EMBL" id="MUJZ01048002">
    <property type="protein sequence ID" value="OTF74242.1"/>
    <property type="molecule type" value="Genomic_DNA"/>
</dbReference>
<gene>
    <name evidence="2" type="ORF">BLA29_008154</name>
</gene>
<keyword evidence="1" id="KW-0472">Membrane</keyword>
<feature type="transmembrane region" description="Helical" evidence="1">
    <location>
        <begin position="181"/>
        <end position="200"/>
    </location>
</feature>
<name>A0A1Y3B0B8_EURMA</name>
<proteinExistence type="predicted"/>
<comment type="caution">
    <text evidence="2">The sequence shown here is derived from an EMBL/GenBank/DDBJ whole genome shotgun (WGS) entry which is preliminary data.</text>
</comment>
<reference evidence="2 3" key="1">
    <citation type="submission" date="2017-03" db="EMBL/GenBank/DDBJ databases">
        <title>Genome Survey of Euroglyphus maynei.</title>
        <authorList>
            <person name="Arlian L.G."/>
            <person name="Morgan M.S."/>
            <person name="Rider S.D."/>
        </authorList>
    </citation>
    <scope>NUCLEOTIDE SEQUENCE [LARGE SCALE GENOMIC DNA]</scope>
    <source>
        <strain evidence="2">Arlian Lab</strain>
        <tissue evidence="2">Whole body</tissue>
    </source>
</reference>
<evidence type="ECO:0000256" key="1">
    <source>
        <dbReference type="SAM" id="Phobius"/>
    </source>
</evidence>
<keyword evidence="3" id="KW-1185">Reference proteome</keyword>
<dbReference type="Proteomes" id="UP000194236">
    <property type="component" value="Unassembled WGS sequence"/>
</dbReference>
<accession>A0A1Y3B0B8</accession>
<evidence type="ECO:0000313" key="3">
    <source>
        <dbReference type="Proteomes" id="UP000194236"/>
    </source>
</evidence>
<keyword evidence="1" id="KW-1133">Transmembrane helix</keyword>
<dbReference type="AlphaFoldDB" id="A0A1Y3B0B8"/>
<organism evidence="2 3">
    <name type="scientific">Euroglyphus maynei</name>
    <name type="common">Mayne's house dust mite</name>
    <dbReference type="NCBI Taxonomy" id="6958"/>
    <lineage>
        <taxon>Eukaryota</taxon>
        <taxon>Metazoa</taxon>
        <taxon>Ecdysozoa</taxon>
        <taxon>Arthropoda</taxon>
        <taxon>Chelicerata</taxon>
        <taxon>Arachnida</taxon>
        <taxon>Acari</taxon>
        <taxon>Acariformes</taxon>
        <taxon>Sarcoptiformes</taxon>
        <taxon>Astigmata</taxon>
        <taxon>Psoroptidia</taxon>
        <taxon>Analgoidea</taxon>
        <taxon>Pyroglyphidae</taxon>
        <taxon>Pyroglyphinae</taxon>
        <taxon>Euroglyphus</taxon>
    </lineage>
</organism>
<protein>
    <submittedName>
        <fullName evidence="2">Uncharacterized protein</fullName>
    </submittedName>
</protein>
<evidence type="ECO:0000313" key="2">
    <source>
        <dbReference type="EMBL" id="OTF74242.1"/>
    </source>
</evidence>
<sequence>MMMTNQFVTSTIVPSTSETTCYLDVVVRDSVRDSFKSSGLVYEDQTTLTLVYLFNWDDGARNKISNNGNASGMGNVNSSNANAVIALDHFAAGGPKASDLSTINRKSIQSSNDGGSSSCLMANSALCSNPSASFDDLANGLSHPSYSSNVSSTNGDILFSASSTFAAFKQWLKLATNSKTFLIYASIIIFSNLISMSNSLLVVDLFHLFASFINHSFVSYYDILADQIKRPKKNQQ</sequence>
<keyword evidence="1" id="KW-0812">Transmembrane</keyword>